<gene>
    <name evidence="1" type="ORF">KQX54_006627</name>
</gene>
<dbReference type="EMBL" id="JAHXZJ010000747">
    <property type="protein sequence ID" value="KAH0557471.1"/>
    <property type="molecule type" value="Genomic_DNA"/>
</dbReference>
<reference evidence="1 2" key="1">
    <citation type="journal article" date="2021" name="J. Hered.">
        <title>A chromosome-level genome assembly of the parasitoid wasp, Cotesia glomerata (Hymenoptera: Braconidae).</title>
        <authorList>
            <person name="Pinto B.J."/>
            <person name="Weis J.J."/>
            <person name="Gamble T."/>
            <person name="Ode P.J."/>
            <person name="Paul R."/>
            <person name="Zaspel J.M."/>
        </authorList>
    </citation>
    <scope>NUCLEOTIDE SEQUENCE [LARGE SCALE GENOMIC DNA]</scope>
    <source>
        <strain evidence="1">CgM1</strain>
    </source>
</reference>
<accession>A0AAV7IQ93</accession>
<evidence type="ECO:0000313" key="1">
    <source>
        <dbReference type="EMBL" id="KAH0557471.1"/>
    </source>
</evidence>
<comment type="caution">
    <text evidence="1">The sequence shown here is derived from an EMBL/GenBank/DDBJ whole genome shotgun (WGS) entry which is preliminary data.</text>
</comment>
<sequence length="138" mass="15778">MIVIVIGVNKNSHQLEVIDRIVPSNTKSKIPIILINEIGQHFIATQRQLRSPQFNGETWQGVRIIESKLDLLFNRGAIQINRNSTDNENRLTEVKNTIPYTTTDADKNPLGGKRNRFPKFVLDKFQIDNVGRDQTAIR</sequence>
<dbReference type="Proteomes" id="UP000826195">
    <property type="component" value="Unassembled WGS sequence"/>
</dbReference>
<keyword evidence="2" id="KW-1185">Reference proteome</keyword>
<dbReference type="AlphaFoldDB" id="A0AAV7IQ93"/>
<evidence type="ECO:0000313" key="2">
    <source>
        <dbReference type="Proteomes" id="UP000826195"/>
    </source>
</evidence>
<proteinExistence type="predicted"/>
<organism evidence="1 2">
    <name type="scientific">Cotesia glomerata</name>
    <name type="common">Lepidopteran parasitic wasp</name>
    <name type="synonym">Apanteles glomeratus</name>
    <dbReference type="NCBI Taxonomy" id="32391"/>
    <lineage>
        <taxon>Eukaryota</taxon>
        <taxon>Metazoa</taxon>
        <taxon>Ecdysozoa</taxon>
        <taxon>Arthropoda</taxon>
        <taxon>Hexapoda</taxon>
        <taxon>Insecta</taxon>
        <taxon>Pterygota</taxon>
        <taxon>Neoptera</taxon>
        <taxon>Endopterygota</taxon>
        <taxon>Hymenoptera</taxon>
        <taxon>Apocrita</taxon>
        <taxon>Ichneumonoidea</taxon>
        <taxon>Braconidae</taxon>
        <taxon>Microgastrinae</taxon>
        <taxon>Cotesia</taxon>
    </lineage>
</organism>
<name>A0AAV7IQ93_COTGL</name>
<protein>
    <submittedName>
        <fullName evidence="1">Uncharacterized protein</fullName>
    </submittedName>
</protein>